<comment type="similarity">
    <text evidence="1">Belongs to the pseudomonas-type ThrB family.</text>
</comment>
<proteinExistence type="inferred from homology"/>
<dbReference type="PANTHER" id="PTHR21064">
    <property type="entry name" value="AMINOGLYCOSIDE PHOSPHOTRANSFERASE DOMAIN-CONTAINING PROTEIN-RELATED"/>
    <property type="match status" value="1"/>
</dbReference>
<sequence length="321" mass="36694">MKVGIFLLMKLGLMHKVVSTVQENWTSQLAEQIAAPWGFDNGSVKYFRGSANFIFVGKREGQTYILRFNHEDEREIAAIEAELKIVNYLAEQGLRVAKPVLSAEQRVVETIQTELGTFYAVVFEALPGGHWEFEALTLEQFESWGRELGRLHQALKQMPESYRQGRPSWSEQLAPLQQTHPEAAELLQWMETLDHSPQYAGVIHYDFELDNICWDGDSAGILDFDDCAVYRYEADIAFALRDLFEHGVDAQDSRLHAFLTGYTSLTELAPDAIAHLPKYLRAHELILQARLCRAVDIADDPMYPDWLRGLRVKLWKRVGGH</sequence>
<evidence type="ECO:0000259" key="2">
    <source>
        <dbReference type="Pfam" id="PF01636"/>
    </source>
</evidence>
<feature type="domain" description="Aminoglycoside phosphotransferase" evidence="2">
    <location>
        <begin position="54"/>
        <end position="265"/>
    </location>
</feature>
<protein>
    <recommendedName>
        <fullName evidence="2">Aminoglycoside phosphotransferase domain-containing protein</fullName>
    </recommendedName>
</protein>
<dbReference type="Proteomes" id="UP000195437">
    <property type="component" value="Chromosome"/>
</dbReference>
<dbReference type="GO" id="GO:0009088">
    <property type="term" value="P:threonine biosynthetic process"/>
    <property type="evidence" value="ECO:0007669"/>
    <property type="project" value="TreeGrafter"/>
</dbReference>
<dbReference type="Pfam" id="PF01636">
    <property type="entry name" value="APH"/>
    <property type="match status" value="1"/>
</dbReference>
<organism evidence="3 4">
    <name type="scientific">Tumebacillus avium</name>
    <dbReference type="NCBI Taxonomy" id="1903704"/>
    <lineage>
        <taxon>Bacteria</taxon>
        <taxon>Bacillati</taxon>
        <taxon>Bacillota</taxon>
        <taxon>Bacilli</taxon>
        <taxon>Bacillales</taxon>
        <taxon>Alicyclobacillaceae</taxon>
        <taxon>Tumebacillus</taxon>
    </lineage>
</organism>
<dbReference type="InterPro" id="IPR050249">
    <property type="entry name" value="Pseudomonas-type_ThrB"/>
</dbReference>
<dbReference type="KEGG" id="tum:CBW65_09770"/>
<accession>A0A1Y0IMH1</accession>
<dbReference type="AlphaFoldDB" id="A0A1Y0IMH1"/>
<keyword evidence="4" id="KW-1185">Reference proteome</keyword>
<dbReference type="InterPro" id="IPR002575">
    <property type="entry name" value="Aminoglycoside_PTrfase"/>
</dbReference>
<gene>
    <name evidence="3" type="ORF">CBW65_09770</name>
</gene>
<evidence type="ECO:0000313" key="4">
    <source>
        <dbReference type="Proteomes" id="UP000195437"/>
    </source>
</evidence>
<reference evidence="4" key="1">
    <citation type="submission" date="2017-05" db="EMBL/GenBank/DDBJ databases">
        <authorList>
            <person name="Sung H."/>
        </authorList>
    </citation>
    <scope>NUCLEOTIDE SEQUENCE [LARGE SCALE GENOMIC DNA]</scope>
    <source>
        <strain evidence="4">AR23208</strain>
    </source>
</reference>
<dbReference type="GO" id="GO:0004413">
    <property type="term" value="F:homoserine kinase activity"/>
    <property type="evidence" value="ECO:0007669"/>
    <property type="project" value="TreeGrafter"/>
</dbReference>
<evidence type="ECO:0000256" key="1">
    <source>
        <dbReference type="ARBA" id="ARBA00038240"/>
    </source>
</evidence>
<dbReference type="SUPFAM" id="SSF56112">
    <property type="entry name" value="Protein kinase-like (PK-like)"/>
    <property type="match status" value="1"/>
</dbReference>
<evidence type="ECO:0000313" key="3">
    <source>
        <dbReference type="EMBL" id="ARU61249.1"/>
    </source>
</evidence>
<dbReference type="PANTHER" id="PTHR21064:SF6">
    <property type="entry name" value="AMINOGLYCOSIDE PHOSPHOTRANSFERASE DOMAIN-CONTAINING PROTEIN"/>
    <property type="match status" value="1"/>
</dbReference>
<dbReference type="Gene3D" id="3.90.1200.10">
    <property type="match status" value="1"/>
</dbReference>
<dbReference type="InterPro" id="IPR011009">
    <property type="entry name" value="Kinase-like_dom_sf"/>
</dbReference>
<dbReference type="EMBL" id="CP021434">
    <property type="protein sequence ID" value="ARU61249.1"/>
    <property type="molecule type" value="Genomic_DNA"/>
</dbReference>
<name>A0A1Y0IMH1_9BACL</name>